<evidence type="ECO:0000313" key="2">
    <source>
        <dbReference type="Proteomes" id="UP000634529"/>
    </source>
</evidence>
<reference evidence="1 2" key="1">
    <citation type="submission" date="2020-09" db="EMBL/GenBank/DDBJ databases">
        <title>Paenibacillus sp. CAU 1523 isolated from sand of Haeundae Beach.</title>
        <authorList>
            <person name="Kim W."/>
        </authorList>
    </citation>
    <scope>NUCLEOTIDE SEQUENCE [LARGE SCALE GENOMIC DNA]</scope>
    <source>
        <strain evidence="1 2">CAU 1523</strain>
    </source>
</reference>
<keyword evidence="2" id="KW-1185">Reference proteome</keyword>
<dbReference type="RefSeq" id="WP_192025392.1">
    <property type="nucleotide sequence ID" value="NZ_JACYTN010000007.1"/>
</dbReference>
<name>A0ABR9AY87_9BACL</name>
<evidence type="ECO:0008006" key="3">
    <source>
        <dbReference type="Google" id="ProtNLM"/>
    </source>
</evidence>
<proteinExistence type="predicted"/>
<sequence>MDKKIQELIDLTNEKFGLGNYRLERYSLYRKVNMFNDTVYTLSMEWFPKHVTKQEDDDSNPEGTAVIEINVHDRKVLSAIFVRGKTYATDGVMFDDVSCNTIIKWIEDETGLVYGEQFQLHKEEELDFHFKECIHGVAVSPSGSIQVTCNEEGKLVFFSVHGQFPPKAMIREESYTLSLDKIKHLAMEQLKLIEFPSITEETLVPVYAIEEIFVQNDGKTTIPFEVFSDTRSYLKIDKTLCWDDPIDTPFERQEVSWMEEVTWEQALLSEPSPDSFPITAEEQAKCLVAVKDLLRQQYPNDSEQWMVKTLHRDQGHIYAILKMNNQVKRVFQRKLMIIIDSQSYRAVNYMDNEPMLDIFGQFKVANKVSITKEEAFTNILEWFELTPCYVYDFEQKQYILYAKLDCQYAVNAGSGEVVSLDAL</sequence>
<comment type="caution">
    <text evidence="1">The sequence shown here is derived from an EMBL/GenBank/DDBJ whole genome shotgun (WGS) entry which is preliminary data.</text>
</comment>
<organism evidence="1 2">
    <name type="scientific">Paenibacillus arenosi</name>
    <dbReference type="NCBI Taxonomy" id="2774142"/>
    <lineage>
        <taxon>Bacteria</taxon>
        <taxon>Bacillati</taxon>
        <taxon>Bacillota</taxon>
        <taxon>Bacilli</taxon>
        <taxon>Bacillales</taxon>
        <taxon>Paenibacillaceae</taxon>
        <taxon>Paenibacillus</taxon>
    </lineage>
</organism>
<dbReference type="Proteomes" id="UP000634529">
    <property type="component" value="Unassembled WGS sequence"/>
</dbReference>
<accession>A0ABR9AY87</accession>
<evidence type="ECO:0000313" key="1">
    <source>
        <dbReference type="EMBL" id="MBD8499049.1"/>
    </source>
</evidence>
<dbReference type="EMBL" id="JACYTN010000007">
    <property type="protein sequence ID" value="MBD8499049.1"/>
    <property type="molecule type" value="Genomic_DNA"/>
</dbReference>
<protein>
    <recommendedName>
        <fullName evidence="3">DUF4901 domain-containing protein</fullName>
    </recommendedName>
</protein>
<gene>
    <name evidence="1" type="ORF">IFO66_12115</name>
</gene>